<evidence type="ECO:0000313" key="3">
    <source>
        <dbReference type="Proteomes" id="UP000662618"/>
    </source>
</evidence>
<evidence type="ECO:0000313" key="2">
    <source>
        <dbReference type="EMBL" id="CAD7797518.1"/>
    </source>
</evidence>
<sequence length="163" mass="18486">MITLRYNNLEITTKMIKKIILVACLLPVLSFANIKDNNEINPKEKITNNSDKDSQERIPKTVIIKTKKFKVKIDKQPNGNYLYQSWGANTKISAKPSMIISDGTMTPDGSGGNYYFEFNNNGTLYQVWRNYLTNSSKKTPYTLVVIGSNGEELVRQDAQVVKN</sequence>
<feature type="signal peptide" evidence="1">
    <location>
        <begin position="1"/>
        <end position="32"/>
    </location>
</feature>
<evidence type="ECO:0008006" key="4">
    <source>
        <dbReference type="Google" id="ProtNLM"/>
    </source>
</evidence>
<dbReference type="EMBL" id="CAJIMS010000001">
    <property type="protein sequence ID" value="CAD7797518.1"/>
    <property type="molecule type" value="Genomic_DNA"/>
</dbReference>
<protein>
    <recommendedName>
        <fullName evidence="4">Bulb-type lectin domain-containing protein</fullName>
    </recommendedName>
</protein>
<dbReference type="Proteomes" id="UP000662618">
    <property type="component" value="Unassembled WGS sequence"/>
</dbReference>
<dbReference type="AlphaFoldDB" id="A0A9N8MKX5"/>
<comment type="caution">
    <text evidence="2">The sequence shown here is derived from an EMBL/GenBank/DDBJ whole genome shotgun (WGS) entry which is preliminary data.</text>
</comment>
<name>A0A9N8MKX5_9FLAO</name>
<evidence type="ECO:0000256" key="1">
    <source>
        <dbReference type="SAM" id="SignalP"/>
    </source>
</evidence>
<proteinExistence type="predicted"/>
<keyword evidence="1" id="KW-0732">Signal</keyword>
<organism evidence="2 3">
    <name type="scientific">Chryseobacterium aquaeductus</name>
    <dbReference type="NCBI Taxonomy" id="2675056"/>
    <lineage>
        <taxon>Bacteria</taxon>
        <taxon>Pseudomonadati</taxon>
        <taxon>Bacteroidota</taxon>
        <taxon>Flavobacteriia</taxon>
        <taxon>Flavobacteriales</taxon>
        <taxon>Weeksellaceae</taxon>
        <taxon>Chryseobacterium group</taxon>
        <taxon>Chryseobacterium</taxon>
    </lineage>
</organism>
<reference evidence="2" key="1">
    <citation type="submission" date="2020-12" db="EMBL/GenBank/DDBJ databases">
        <authorList>
            <person name="Rodrigo-Torres L."/>
            <person name="Arahal R. D."/>
            <person name="Lucena T."/>
        </authorList>
    </citation>
    <scope>NUCLEOTIDE SEQUENCE</scope>
    <source>
        <strain evidence="2">CECT 9390</strain>
    </source>
</reference>
<keyword evidence="3" id="KW-1185">Reference proteome</keyword>
<accession>A0A9N8MKX5</accession>
<gene>
    <name evidence="2" type="ORF">CHRY9390_00182</name>
</gene>
<feature type="chain" id="PRO_5040271890" description="Bulb-type lectin domain-containing protein" evidence="1">
    <location>
        <begin position="33"/>
        <end position="163"/>
    </location>
</feature>